<feature type="compositionally biased region" description="Acidic residues" evidence="1">
    <location>
        <begin position="383"/>
        <end position="397"/>
    </location>
</feature>
<proteinExistence type="predicted"/>
<feature type="compositionally biased region" description="Polar residues" evidence="1">
    <location>
        <begin position="400"/>
        <end position="413"/>
    </location>
</feature>
<name>A0A5A8EFE7_CAFRO</name>
<reference evidence="2 3" key="1">
    <citation type="submission" date="2019-07" db="EMBL/GenBank/DDBJ databases">
        <title>Genomes of Cafeteria roenbergensis.</title>
        <authorList>
            <person name="Fischer M.G."/>
            <person name="Hackl T."/>
            <person name="Roman M."/>
        </authorList>
    </citation>
    <scope>NUCLEOTIDE SEQUENCE [LARGE SCALE GENOMIC DNA]</scope>
    <source>
        <strain evidence="2 3">E4-10P</strain>
    </source>
</reference>
<evidence type="ECO:0000313" key="3">
    <source>
        <dbReference type="Proteomes" id="UP000322899"/>
    </source>
</evidence>
<protein>
    <submittedName>
        <fullName evidence="2">Uncharacterized protein</fullName>
    </submittedName>
</protein>
<dbReference type="AlphaFoldDB" id="A0A5A8EFE7"/>
<feature type="region of interest" description="Disordered" evidence="1">
    <location>
        <begin position="125"/>
        <end position="169"/>
    </location>
</feature>
<comment type="caution">
    <text evidence="2">The sequence shown here is derived from an EMBL/GenBank/DDBJ whole genome shotgun (WGS) entry which is preliminary data.</text>
</comment>
<feature type="compositionally biased region" description="Low complexity" evidence="1">
    <location>
        <begin position="339"/>
        <end position="348"/>
    </location>
</feature>
<dbReference type="Proteomes" id="UP000322899">
    <property type="component" value="Unassembled WGS sequence"/>
</dbReference>
<organism evidence="2 3">
    <name type="scientific">Cafeteria roenbergensis</name>
    <name type="common">Marine flagellate</name>
    <dbReference type="NCBI Taxonomy" id="33653"/>
    <lineage>
        <taxon>Eukaryota</taxon>
        <taxon>Sar</taxon>
        <taxon>Stramenopiles</taxon>
        <taxon>Bigyra</taxon>
        <taxon>Opalozoa</taxon>
        <taxon>Bicosoecida</taxon>
        <taxon>Cafeteriaceae</taxon>
        <taxon>Cafeteria</taxon>
    </lineage>
</organism>
<gene>
    <name evidence="2" type="ORF">FNF27_03803</name>
</gene>
<feature type="region of interest" description="Disordered" evidence="1">
    <location>
        <begin position="317"/>
        <end position="428"/>
    </location>
</feature>
<feature type="compositionally biased region" description="Low complexity" evidence="1">
    <location>
        <begin position="133"/>
        <end position="145"/>
    </location>
</feature>
<accession>A0A5A8EFE7</accession>
<dbReference type="EMBL" id="VLTO01000020">
    <property type="protein sequence ID" value="KAA0174680.1"/>
    <property type="molecule type" value="Genomic_DNA"/>
</dbReference>
<feature type="region of interest" description="Disordered" evidence="1">
    <location>
        <begin position="20"/>
        <end position="72"/>
    </location>
</feature>
<evidence type="ECO:0000256" key="1">
    <source>
        <dbReference type="SAM" id="MobiDB-lite"/>
    </source>
</evidence>
<feature type="compositionally biased region" description="Acidic residues" evidence="1">
    <location>
        <begin position="23"/>
        <end position="32"/>
    </location>
</feature>
<sequence>MLSIAASKVRRTARLVARRLATEQDDEDDNDGPSETQESSPGRRARVLARRADAAPSGFASDGQSSDASRPDQHFWRYTRTLGLRVIAAGSVGRTSVIADTLRQVESSGPDAVLRAEKLLESMEESVGGGLGTADAAEADSSSGAEDGGDETDGGSSATSSPTRAGATPDWLSLSETLRSAAASLAKAVSLNRATQGVAAEPGSAAKSRLDEDHARQLWMSRLHDEAAAAAAAGPDLAPPPVTGSACRLHPFALLPVLLGRAVLVAFSRVVALGAAVRRPLVTLDLSAGTLEVSRRAGASLQRALLCLWTPIEQARPGAPGGRLSSVASLARPTGHGRGSSSEGEAASMQGPTAGPRASQGDDEMLQPQAGGSHRPAQAADVLDSEEEEDDDDDSEGVEGNSSIFGSSLARGTSSADDSSSPQRSKHARLDAAAAAGFALAFPATAVSPSAACRWLQACGAAGDTGDEMLLRSAVGPAVALAEAAVSAAISMDYALGVVLESAALYEGAPHAGPYKRSRDAMEVLREASLRLIQVVQSLAVAQQAGSLEDGPGGVQAVCGFAHALVSARDVASASVTLLANFDTATAINDAALQVEGQDAPECEVPPGTGDSLAWHPDLGGVVPRRVLPAASSDWGATADEAEQQLSLQSELQGISGASRMMLASIGAADSSGPFAPFPAVAASLRVVSDLAGMRAAVSAGAGGTSLVRGASQHLGLRDTERLSLAAARAAVAVREMTSGLGGFAPRREAASDAASAPDQVGVTNAATYGRMLARLCVPGVATVAAEAIAARRFIVSRRVQDLAVEALWELPPAGSSGGAGASGWRRSSRL</sequence>
<evidence type="ECO:0000313" key="2">
    <source>
        <dbReference type="EMBL" id="KAA0174680.1"/>
    </source>
</evidence>